<dbReference type="InterPro" id="IPR011703">
    <property type="entry name" value="ATPase_AAA-3"/>
</dbReference>
<dbReference type="Proteomes" id="UP000176288">
    <property type="component" value="Chromosome"/>
</dbReference>
<dbReference type="Gene3D" id="3.40.50.300">
    <property type="entry name" value="P-loop containing nucleotide triphosphate hydrolases"/>
    <property type="match status" value="1"/>
</dbReference>
<dbReference type="GO" id="GO:0016887">
    <property type="term" value="F:ATP hydrolysis activity"/>
    <property type="evidence" value="ECO:0007669"/>
    <property type="project" value="InterPro"/>
</dbReference>
<evidence type="ECO:0000313" key="6">
    <source>
        <dbReference type="EMBL" id="AOZ72461.1"/>
    </source>
</evidence>
<dbReference type="Pfam" id="PF07726">
    <property type="entry name" value="AAA_3"/>
    <property type="match status" value="1"/>
</dbReference>
<dbReference type="KEGG" id="avu:BK816_03430"/>
<evidence type="ECO:0000259" key="4">
    <source>
        <dbReference type="Pfam" id="PF07726"/>
    </source>
</evidence>
<dbReference type="AlphaFoldDB" id="A0A1D9MJD9"/>
<protein>
    <submittedName>
        <fullName evidence="6">AAA family ATPase</fullName>
    </submittedName>
</protein>
<feature type="domain" description="ChlI/MoxR AAA lid" evidence="5">
    <location>
        <begin position="243"/>
        <end position="313"/>
    </location>
</feature>
<dbReference type="RefSeq" id="WP_071163927.1">
    <property type="nucleotide sequence ID" value="NZ_CP017812.1"/>
</dbReference>
<dbReference type="OrthoDB" id="9808397at2"/>
<dbReference type="PANTHER" id="PTHR42759">
    <property type="entry name" value="MOXR FAMILY PROTEIN"/>
    <property type="match status" value="1"/>
</dbReference>
<dbReference type="PIRSF" id="PIRSF002849">
    <property type="entry name" value="AAA_ATPase_chaperone_MoxR_prd"/>
    <property type="match status" value="1"/>
</dbReference>
<evidence type="ECO:0000259" key="5">
    <source>
        <dbReference type="Pfam" id="PF17863"/>
    </source>
</evidence>
<name>A0A1D9MJD9_9ACTO</name>
<gene>
    <name evidence="6" type="ORF">BK816_03430</name>
</gene>
<dbReference type="GO" id="GO:0005524">
    <property type="term" value="F:ATP binding"/>
    <property type="evidence" value="ECO:0007669"/>
    <property type="project" value="UniProtKB-KW"/>
</dbReference>
<keyword evidence="1" id="KW-0547">Nucleotide-binding</keyword>
<dbReference type="Gene3D" id="1.10.8.80">
    <property type="entry name" value="Magnesium chelatase subunit I, C-Terminal domain"/>
    <property type="match status" value="1"/>
</dbReference>
<proteinExistence type="inferred from homology"/>
<dbReference type="InterPro" id="IPR041628">
    <property type="entry name" value="ChlI/MoxR_AAA_lid"/>
</dbReference>
<evidence type="ECO:0000256" key="2">
    <source>
        <dbReference type="ARBA" id="ARBA00022840"/>
    </source>
</evidence>
<organism evidence="6 7">
    <name type="scientific">Boudabousia tangfeifanii</name>
    <dbReference type="NCBI Taxonomy" id="1912795"/>
    <lineage>
        <taxon>Bacteria</taxon>
        <taxon>Bacillati</taxon>
        <taxon>Actinomycetota</taxon>
        <taxon>Actinomycetes</taxon>
        <taxon>Actinomycetales</taxon>
        <taxon>Actinomycetaceae</taxon>
        <taxon>Boudabousia</taxon>
    </lineage>
</organism>
<evidence type="ECO:0000256" key="1">
    <source>
        <dbReference type="ARBA" id="ARBA00022741"/>
    </source>
</evidence>
<evidence type="ECO:0000313" key="7">
    <source>
        <dbReference type="Proteomes" id="UP000176288"/>
    </source>
</evidence>
<sequence length="324" mass="35615">METPTNFDETELKADFARLKAEINKVIIGQEGAITGIIIALLAGGHVLLEGVPGTGKTLLVRTISKCLSLDNKRVQFTPDLMPGDITGSLIYDNQTSNFDFRPGPVFTNLLLADEINRTPPKTQSALLETMEEKQVSIDGKSYPLPAPFMVLATENPIEFAGTYALPEAALDRFLFHLEMPMLSMEEEVQILENHANGFNPRKLETAGLEAVLTAEQLRAAQQFVQQVEVSTEVLHYIVALVRATRNNPAVELGVSPRGATNLLAAAKAWAWLQGRNFVIPDDVKTLVLPTMRHRLRLSADVELEGMDANHVLTSILNNVPTPR</sequence>
<dbReference type="FunFam" id="3.40.50.300:FF:000640">
    <property type="entry name" value="MoxR family ATPase"/>
    <property type="match status" value="1"/>
</dbReference>
<dbReference type="PANTHER" id="PTHR42759:SF1">
    <property type="entry name" value="MAGNESIUM-CHELATASE SUBUNIT CHLD"/>
    <property type="match status" value="1"/>
</dbReference>
<dbReference type="InterPro" id="IPR050764">
    <property type="entry name" value="CbbQ/NirQ/NorQ/GpvN"/>
</dbReference>
<keyword evidence="2" id="KW-0067">ATP-binding</keyword>
<feature type="domain" description="ATPase AAA-3" evidence="4">
    <location>
        <begin position="46"/>
        <end position="176"/>
    </location>
</feature>
<reference evidence="6 7" key="1">
    <citation type="submission" date="2016-10" db="EMBL/GenBank/DDBJ databases">
        <title>Actinomyces aegypiusis sp. nov., isolated from the Aegypius monachus in Qinghai Tibet Plateau China.</title>
        <authorList>
            <person name="Wang Y."/>
        </authorList>
    </citation>
    <scope>NUCLEOTIDE SEQUENCE [LARGE SCALE GENOMIC DNA]</scope>
    <source>
        <strain evidence="6 7">VUL4_3</strain>
    </source>
</reference>
<dbReference type="EMBL" id="CP017812">
    <property type="protein sequence ID" value="AOZ72461.1"/>
    <property type="molecule type" value="Genomic_DNA"/>
</dbReference>
<evidence type="ECO:0000256" key="3">
    <source>
        <dbReference type="ARBA" id="ARBA00061607"/>
    </source>
</evidence>
<comment type="similarity">
    <text evidence="3">Belongs to the MoxR family.</text>
</comment>
<dbReference type="InterPro" id="IPR027417">
    <property type="entry name" value="P-loop_NTPase"/>
</dbReference>
<keyword evidence="7" id="KW-1185">Reference proteome</keyword>
<dbReference type="STRING" id="1912795.BK816_03430"/>
<dbReference type="Pfam" id="PF17863">
    <property type="entry name" value="AAA_lid_2"/>
    <property type="match status" value="1"/>
</dbReference>
<dbReference type="CDD" id="cd00009">
    <property type="entry name" value="AAA"/>
    <property type="match status" value="1"/>
</dbReference>
<accession>A0A1D9MJD9</accession>
<dbReference type="SUPFAM" id="SSF52540">
    <property type="entry name" value="P-loop containing nucleoside triphosphate hydrolases"/>
    <property type="match status" value="1"/>
</dbReference>